<feature type="chain" id="PRO_5046696304" description="Rhodanese domain-containing protein" evidence="1">
    <location>
        <begin position="20"/>
        <end position="138"/>
    </location>
</feature>
<sequence length="138" mass="15297">MNCLIISVLFFVIIAMGAAEVKEVKFEELRDGLNNNSLVYLDVRNRDELRTDGKVVGSVVVPLPEVEHAFNLEDAEFLDKYGFSKPARDATNVVVGCRSGRRAVTAIGTLEKLGYTTLRIYKGSFLDWQAKGGPITKE</sequence>
<evidence type="ECO:0000259" key="2">
    <source>
        <dbReference type="PROSITE" id="PS50206"/>
    </source>
</evidence>
<dbReference type="PANTHER" id="PTHR44086:SF10">
    <property type="entry name" value="THIOSULFATE SULFURTRANSFERASE_RHODANESE-LIKE DOMAIN-CONTAINING PROTEIN 3"/>
    <property type="match status" value="1"/>
</dbReference>
<proteinExistence type="predicted"/>
<keyword evidence="4" id="KW-1185">Reference proteome</keyword>
<dbReference type="InterPro" id="IPR036873">
    <property type="entry name" value="Rhodanese-like_dom_sf"/>
</dbReference>
<protein>
    <recommendedName>
        <fullName evidence="2">Rhodanese domain-containing protein</fullName>
    </recommendedName>
</protein>
<reference evidence="3 4" key="1">
    <citation type="journal article" date="2023" name="Nucleic Acids Res.">
        <title>The hologenome of Daphnia magna reveals possible DNA methylation and microbiome-mediated evolution of the host genome.</title>
        <authorList>
            <person name="Chaturvedi A."/>
            <person name="Li X."/>
            <person name="Dhandapani V."/>
            <person name="Marshall H."/>
            <person name="Kissane S."/>
            <person name="Cuenca-Cambronero M."/>
            <person name="Asole G."/>
            <person name="Calvet F."/>
            <person name="Ruiz-Romero M."/>
            <person name="Marangio P."/>
            <person name="Guigo R."/>
            <person name="Rago D."/>
            <person name="Mirbahai L."/>
            <person name="Eastwood N."/>
            <person name="Colbourne J.K."/>
            <person name="Zhou J."/>
            <person name="Mallon E."/>
            <person name="Orsini L."/>
        </authorList>
    </citation>
    <scope>NUCLEOTIDE SEQUENCE [LARGE SCALE GENOMIC DNA]</scope>
    <source>
        <strain evidence="3">LRV0_1</strain>
    </source>
</reference>
<name>A0ABR0AMK2_9CRUS</name>
<feature type="domain" description="Rhodanese" evidence="2">
    <location>
        <begin position="34"/>
        <end position="137"/>
    </location>
</feature>
<dbReference type="SMART" id="SM00450">
    <property type="entry name" value="RHOD"/>
    <property type="match status" value="1"/>
</dbReference>
<dbReference type="Proteomes" id="UP001234178">
    <property type="component" value="Unassembled WGS sequence"/>
</dbReference>
<accession>A0ABR0AMK2</accession>
<evidence type="ECO:0000256" key="1">
    <source>
        <dbReference type="SAM" id="SignalP"/>
    </source>
</evidence>
<evidence type="ECO:0000313" key="4">
    <source>
        <dbReference type="Proteomes" id="UP001234178"/>
    </source>
</evidence>
<keyword evidence="1" id="KW-0732">Signal</keyword>
<dbReference type="PANTHER" id="PTHR44086">
    <property type="entry name" value="THIOSULFATE SULFURTRANSFERASE RDL2, MITOCHONDRIAL-RELATED"/>
    <property type="match status" value="1"/>
</dbReference>
<dbReference type="InterPro" id="IPR001763">
    <property type="entry name" value="Rhodanese-like_dom"/>
</dbReference>
<organism evidence="3 4">
    <name type="scientific">Daphnia magna</name>
    <dbReference type="NCBI Taxonomy" id="35525"/>
    <lineage>
        <taxon>Eukaryota</taxon>
        <taxon>Metazoa</taxon>
        <taxon>Ecdysozoa</taxon>
        <taxon>Arthropoda</taxon>
        <taxon>Crustacea</taxon>
        <taxon>Branchiopoda</taxon>
        <taxon>Diplostraca</taxon>
        <taxon>Cladocera</taxon>
        <taxon>Anomopoda</taxon>
        <taxon>Daphniidae</taxon>
        <taxon>Daphnia</taxon>
    </lineage>
</organism>
<dbReference type="EMBL" id="JAOYFB010000038">
    <property type="protein sequence ID" value="KAK4026330.1"/>
    <property type="molecule type" value="Genomic_DNA"/>
</dbReference>
<dbReference type="Gene3D" id="3.40.250.10">
    <property type="entry name" value="Rhodanese-like domain"/>
    <property type="match status" value="1"/>
</dbReference>
<gene>
    <name evidence="3" type="ORF">OUZ56_015336</name>
</gene>
<evidence type="ECO:0000313" key="3">
    <source>
        <dbReference type="EMBL" id="KAK4026330.1"/>
    </source>
</evidence>
<dbReference type="Pfam" id="PF00581">
    <property type="entry name" value="Rhodanese"/>
    <property type="match status" value="1"/>
</dbReference>
<dbReference type="SUPFAM" id="SSF52821">
    <property type="entry name" value="Rhodanese/Cell cycle control phosphatase"/>
    <property type="match status" value="1"/>
</dbReference>
<feature type="signal peptide" evidence="1">
    <location>
        <begin position="1"/>
        <end position="19"/>
    </location>
</feature>
<dbReference type="PROSITE" id="PS50206">
    <property type="entry name" value="RHODANESE_3"/>
    <property type="match status" value="1"/>
</dbReference>
<comment type="caution">
    <text evidence="3">The sequence shown here is derived from an EMBL/GenBank/DDBJ whole genome shotgun (WGS) entry which is preliminary data.</text>
</comment>